<dbReference type="EMBL" id="VSRR010001127">
    <property type="protein sequence ID" value="MPC22798.1"/>
    <property type="molecule type" value="Genomic_DNA"/>
</dbReference>
<sequence>MQAIEKFCVTCSIKIKISGDWERMRCNRLMNTSICGVMETVAEIGSSTIITNSSCWDIIH</sequence>
<reference evidence="1 2" key="1">
    <citation type="submission" date="2019-05" db="EMBL/GenBank/DDBJ databases">
        <title>Another draft genome of Portunus trituberculatus and its Hox gene families provides insights of decapod evolution.</title>
        <authorList>
            <person name="Jeong J.-H."/>
            <person name="Song I."/>
            <person name="Kim S."/>
            <person name="Choi T."/>
            <person name="Kim D."/>
            <person name="Ryu S."/>
            <person name="Kim W."/>
        </authorList>
    </citation>
    <scope>NUCLEOTIDE SEQUENCE [LARGE SCALE GENOMIC DNA]</scope>
    <source>
        <tissue evidence="1">Muscle</tissue>
    </source>
</reference>
<name>A0A5B7DMY0_PORTR</name>
<organism evidence="1 2">
    <name type="scientific">Portunus trituberculatus</name>
    <name type="common">Swimming crab</name>
    <name type="synonym">Neptunus trituberculatus</name>
    <dbReference type="NCBI Taxonomy" id="210409"/>
    <lineage>
        <taxon>Eukaryota</taxon>
        <taxon>Metazoa</taxon>
        <taxon>Ecdysozoa</taxon>
        <taxon>Arthropoda</taxon>
        <taxon>Crustacea</taxon>
        <taxon>Multicrustacea</taxon>
        <taxon>Malacostraca</taxon>
        <taxon>Eumalacostraca</taxon>
        <taxon>Eucarida</taxon>
        <taxon>Decapoda</taxon>
        <taxon>Pleocyemata</taxon>
        <taxon>Brachyura</taxon>
        <taxon>Eubrachyura</taxon>
        <taxon>Portunoidea</taxon>
        <taxon>Portunidae</taxon>
        <taxon>Portuninae</taxon>
        <taxon>Portunus</taxon>
    </lineage>
</organism>
<dbReference type="AlphaFoldDB" id="A0A5B7DMY0"/>
<proteinExistence type="predicted"/>
<dbReference type="Proteomes" id="UP000324222">
    <property type="component" value="Unassembled WGS sequence"/>
</dbReference>
<evidence type="ECO:0000313" key="2">
    <source>
        <dbReference type="Proteomes" id="UP000324222"/>
    </source>
</evidence>
<accession>A0A5B7DMY0</accession>
<gene>
    <name evidence="1" type="ORF">E2C01_015826</name>
</gene>
<comment type="caution">
    <text evidence="1">The sequence shown here is derived from an EMBL/GenBank/DDBJ whole genome shotgun (WGS) entry which is preliminary data.</text>
</comment>
<evidence type="ECO:0000313" key="1">
    <source>
        <dbReference type="EMBL" id="MPC22798.1"/>
    </source>
</evidence>
<protein>
    <submittedName>
        <fullName evidence="1">Uncharacterized protein</fullName>
    </submittedName>
</protein>
<keyword evidence="2" id="KW-1185">Reference proteome</keyword>